<evidence type="ECO:0000313" key="6">
    <source>
        <dbReference type="EMBL" id="CAB4815398.1"/>
    </source>
</evidence>
<protein>
    <submittedName>
        <fullName evidence="6">Unannotated protein</fullName>
    </submittedName>
</protein>
<reference evidence="6" key="1">
    <citation type="submission" date="2020-05" db="EMBL/GenBank/DDBJ databases">
        <authorList>
            <person name="Chiriac C."/>
            <person name="Salcher M."/>
            <person name="Ghai R."/>
            <person name="Kavagutti S V."/>
        </authorList>
    </citation>
    <scope>NUCLEOTIDE SEQUENCE</scope>
</reference>
<evidence type="ECO:0000259" key="5">
    <source>
        <dbReference type="Pfam" id="PF04055"/>
    </source>
</evidence>
<keyword evidence="2" id="KW-0479">Metal-binding</keyword>
<dbReference type="CDD" id="cd01335">
    <property type="entry name" value="Radical_SAM"/>
    <property type="match status" value="1"/>
</dbReference>
<dbReference type="GO" id="GO:0051536">
    <property type="term" value="F:iron-sulfur cluster binding"/>
    <property type="evidence" value="ECO:0007669"/>
    <property type="project" value="UniProtKB-KW"/>
</dbReference>
<dbReference type="SFLD" id="SFLDG01067">
    <property type="entry name" value="SPASM/twitch_domain_containing"/>
    <property type="match status" value="1"/>
</dbReference>
<organism evidence="6">
    <name type="scientific">freshwater metagenome</name>
    <dbReference type="NCBI Taxonomy" id="449393"/>
    <lineage>
        <taxon>unclassified sequences</taxon>
        <taxon>metagenomes</taxon>
        <taxon>ecological metagenomes</taxon>
    </lineage>
</organism>
<dbReference type="PANTHER" id="PTHR43273">
    <property type="entry name" value="ANAEROBIC SULFATASE-MATURATING ENZYME HOMOLOG ASLB-RELATED"/>
    <property type="match status" value="1"/>
</dbReference>
<dbReference type="InterPro" id="IPR058240">
    <property type="entry name" value="rSAM_sf"/>
</dbReference>
<evidence type="ECO:0000256" key="2">
    <source>
        <dbReference type="ARBA" id="ARBA00022723"/>
    </source>
</evidence>
<keyword evidence="3" id="KW-0408">Iron</keyword>
<proteinExistence type="predicted"/>
<keyword evidence="4" id="KW-0411">Iron-sulfur</keyword>
<keyword evidence="1" id="KW-0949">S-adenosyl-L-methionine</keyword>
<dbReference type="GO" id="GO:0016491">
    <property type="term" value="F:oxidoreductase activity"/>
    <property type="evidence" value="ECO:0007669"/>
    <property type="project" value="InterPro"/>
</dbReference>
<evidence type="ECO:0000256" key="3">
    <source>
        <dbReference type="ARBA" id="ARBA00023004"/>
    </source>
</evidence>
<dbReference type="SUPFAM" id="SSF102114">
    <property type="entry name" value="Radical SAM enzymes"/>
    <property type="match status" value="1"/>
</dbReference>
<dbReference type="Gene3D" id="3.20.20.70">
    <property type="entry name" value="Aldolase class I"/>
    <property type="match status" value="1"/>
</dbReference>
<dbReference type="EMBL" id="CAFAAO010000034">
    <property type="protein sequence ID" value="CAB4815398.1"/>
    <property type="molecule type" value="Genomic_DNA"/>
</dbReference>
<dbReference type="Pfam" id="PF04055">
    <property type="entry name" value="Radical_SAM"/>
    <property type="match status" value="1"/>
</dbReference>
<dbReference type="InterPro" id="IPR023867">
    <property type="entry name" value="Sulphatase_maturase_rSAM"/>
</dbReference>
<dbReference type="AlphaFoldDB" id="A0A6J6Z891"/>
<gene>
    <name evidence="6" type="ORF">UFOPK3037_01633</name>
</gene>
<dbReference type="InterPro" id="IPR007197">
    <property type="entry name" value="rSAM"/>
</dbReference>
<dbReference type="SFLD" id="SFLDS00029">
    <property type="entry name" value="Radical_SAM"/>
    <property type="match status" value="1"/>
</dbReference>
<dbReference type="PANTHER" id="PTHR43273:SF8">
    <property type="entry name" value="RADICAL SAM DOMAIN PROTEIN"/>
    <property type="match status" value="1"/>
</dbReference>
<sequence length="369" mass="41572">MHVIPITFFIVKVHSRCNLNCDYCYEYNLGNSGWKTKPKTMSIITFKCLCERIAEHCTSNEAFISFHGGEPLMRSPQFFDEAMTLARSLIPNVKFGMQSNGTLLKKDYIDVFLKHGLKVGISLDGNELINDRHRFDHEGNGSFQRVMKGLDYLRCNSGRKAWGGILAVLDINSNPKEQIDFFAEFDAPGIDILESDGNWEKLPPGKNSPESTEVGSWLIEAFDYWFKYQSDLPIRRFDEIIEHILGGSGSTEYFGVEPANLITIATDGAYEAVDQIKAAFDGAEVLNLNLYENSLAEVVLHPSVQERLVGLNALSDQCLACRHRLTCGGGYYPHRYSKENGFKNPSIYCADYLILFDHISTCLKEELAS</sequence>
<feature type="domain" description="Radical SAM core" evidence="5">
    <location>
        <begin position="13"/>
        <end position="170"/>
    </location>
</feature>
<dbReference type="SFLD" id="SFLDG01072">
    <property type="entry name" value="dehydrogenase_like"/>
    <property type="match status" value="1"/>
</dbReference>
<dbReference type="GO" id="GO:0046872">
    <property type="term" value="F:metal ion binding"/>
    <property type="evidence" value="ECO:0007669"/>
    <property type="project" value="UniProtKB-KW"/>
</dbReference>
<name>A0A6J6Z891_9ZZZZ</name>
<dbReference type="InterPro" id="IPR013785">
    <property type="entry name" value="Aldolase_TIM"/>
</dbReference>
<dbReference type="SFLD" id="SFLDG01386">
    <property type="entry name" value="main_SPASM_domain-containing"/>
    <property type="match status" value="1"/>
</dbReference>
<evidence type="ECO:0000256" key="4">
    <source>
        <dbReference type="ARBA" id="ARBA00023014"/>
    </source>
</evidence>
<evidence type="ECO:0000256" key="1">
    <source>
        <dbReference type="ARBA" id="ARBA00022691"/>
    </source>
</evidence>
<accession>A0A6J6Z891</accession>